<dbReference type="EMBL" id="MU277190">
    <property type="protein sequence ID" value="KAI0067310.1"/>
    <property type="molecule type" value="Genomic_DNA"/>
</dbReference>
<accession>A0ACB8TFX3</accession>
<dbReference type="Proteomes" id="UP000814140">
    <property type="component" value="Unassembled WGS sequence"/>
</dbReference>
<reference evidence="1" key="2">
    <citation type="journal article" date="2022" name="New Phytol.">
        <title>Evolutionary transition to the ectomycorrhizal habit in the genomes of a hyperdiverse lineage of mushroom-forming fungi.</title>
        <authorList>
            <person name="Looney B."/>
            <person name="Miyauchi S."/>
            <person name="Morin E."/>
            <person name="Drula E."/>
            <person name="Courty P.E."/>
            <person name="Kohler A."/>
            <person name="Kuo A."/>
            <person name="LaButti K."/>
            <person name="Pangilinan J."/>
            <person name="Lipzen A."/>
            <person name="Riley R."/>
            <person name="Andreopoulos W."/>
            <person name="He G."/>
            <person name="Johnson J."/>
            <person name="Nolan M."/>
            <person name="Tritt A."/>
            <person name="Barry K.W."/>
            <person name="Grigoriev I.V."/>
            <person name="Nagy L.G."/>
            <person name="Hibbett D."/>
            <person name="Henrissat B."/>
            <person name="Matheny P.B."/>
            <person name="Labbe J."/>
            <person name="Martin F.M."/>
        </authorList>
    </citation>
    <scope>NUCLEOTIDE SEQUENCE</scope>
    <source>
        <strain evidence="1">HHB10654</strain>
    </source>
</reference>
<organism evidence="1 2">
    <name type="scientific">Artomyces pyxidatus</name>
    <dbReference type="NCBI Taxonomy" id="48021"/>
    <lineage>
        <taxon>Eukaryota</taxon>
        <taxon>Fungi</taxon>
        <taxon>Dikarya</taxon>
        <taxon>Basidiomycota</taxon>
        <taxon>Agaricomycotina</taxon>
        <taxon>Agaricomycetes</taxon>
        <taxon>Russulales</taxon>
        <taxon>Auriscalpiaceae</taxon>
        <taxon>Artomyces</taxon>
    </lineage>
</organism>
<evidence type="ECO:0000313" key="2">
    <source>
        <dbReference type="Proteomes" id="UP000814140"/>
    </source>
</evidence>
<proteinExistence type="predicted"/>
<comment type="caution">
    <text evidence="1">The sequence shown here is derived from an EMBL/GenBank/DDBJ whole genome shotgun (WGS) entry which is preliminary data.</text>
</comment>
<name>A0ACB8TFX3_9AGAM</name>
<gene>
    <name evidence="1" type="ORF">BV25DRAFT_1835023</name>
</gene>
<evidence type="ECO:0000313" key="1">
    <source>
        <dbReference type="EMBL" id="KAI0067310.1"/>
    </source>
</evidence>
<protein>
    <submittedName>
        <fullName evidence="1">Uncharacterized protein</fullName>
    </submittedName>
</protein>
<keyword evidence="2" id="KW-1185">Reference proteome</keyword>
<reference evidence="1" key="1">
    <citation type="submission" date="2021-03" db="EMBL/GenBank/DDBJ databases">
        <authorList>
            <consortium name="DOE Joint Genome Institute"/>
            <person name="Ahrendt S."/>
            <person name="Looney B.P."/>
            <person name="Miyauchi S."/>
            <person name="Morin E."/>
            <person name="Drula E."/>
            <person name="Courty P.E."/>
            <person name="Chicoki N."/>
            <person name="Fauchery L."/>
            <person name="Kohler A."/>
            <person name="Kuo A."/>
            <person name="Labutti K."/>
            <person name="Pangilinan J."/>
            <person name="Lipzen A."/>
            <person name="Riley R."/>
            <person name="Andreopoulos W."/>
            <person name="He G."/>
            <person name="Johnson J."/>
            <person name="Barry K.W."/>
            <person name="Grigoriev I.V."/>
            <person name="Nagy L."/>
            <person name="Hibbett D."/>
            <person name="Henrissat B."/>
            <person name="Matheny P.B."/>
            <person name="Labbe J."/>
            <person name="Martin F."/>
        </authorList>
    </citation>
    <scope>NUCLEOTIDE SEQUENCE</scope>
    <source>
        <strain evidence="1">HHB10654</strain>
    </source>
</reference>
<sequence length="312" mass="35593">MVAQYVREGLLYRMPSKRPVCDTVYVRGVRIHTRRETWKGRRRSRAKWRRSSQIIPQCSAAPLGVDVKGAKRTTQQLNCLHRPNAAENFQLALKIVDRFIRYDQYQLAANISGMLRDKPSKFPLLNKMLADQMDLTVRDMVHVVYYARCLYHVRDVFGIGCDGRVSEAEKETLAILMIRLGTGKKNKDTMARFNTSVAMVPPKEMDSPERKEKEARYCQMLRASGDTALASEIEQSTYLGVAKSRLPLHYLGLSEYVPYDHFSSSRTARPVMALRRVNPRRDVDRNESLEDKAAGSAWPIAAGLRRSAAAQR</sequence>